<keyword evidence="1" id="KW-1133">Transmembrane helix</keyword>
<name>A0A6P0CIE5_9RHOB</name>
<evidence type="ECO:0000313" key="3">
    <source>
        <dbReference type="EMBL" id="NEK25180.1"/>
    </source>
</evidence>
<comment type="caution">
    <text evidence="3">The sequence shown here is derived from an EMBL/GenBank/DDBJ whole genome shotgun (WGS) entry which is preliminary data.</text>
</comment>
<proteinExistence type="predicted"/>
<gene>
    <name evidence="3" type="ORF">GV827_22705</name>
</gene>
<dbReference type="EMBL" id="JAABNT010000048">
    <property type="protein sequence ID" value="NEK25180.1"/>
    <property type="molecule type" value="Genomic_DNA"/>
</dbReference>
<dbReference type="GO" id="GO:0004016">
    <property type="term" value="F:adenylate cyclase activity"/>
    <property type="evidence" value="ECO:0007669"/>
    <property type="project" value="UniProtKB-ARBA"/>
</dbReference>
<dbReference type="PANTHER" id="PTHR43081">
    <property type="entry name" value="ADENYLATE CYCLASE, TERMINAL-DIFFERENTIATION SPECIFIC-RELATED"/>
    <property type="match status" value="1"/>
</dbReference>
<dbReference type="SUPFAM" id="SSF48452">
    <property type="entry name" value="TPR-like"/>
    <property type="match status" value="3"/>
</dbReference>
<dbReference type="GO" id="GO:0006171">
    <property type="term" value="P:cAMP biosynthetic process"/>
    <property type="evidence" value="ECO:0007669"/>
    <property type="project" value="TreeGrafter"/>
</dbReference>
<sequence length="1446" mass="159223">MERRISAILAADMVGYSRLIELDETGTLERQKRHRLELIDPVFEQFNGKIIKLTGDGLIAEFGSVVEAVQCAVTTQKEMAAREADIPDDRKIQYRIAVNLGDVVFDDNDIYGDGVNIAARLESLAEPGGVVVSGPVHDLLKSQVEVGYKAMGEQQLKNIATPVRVYQVVDAGTELTPIKRVSNQRPWLAAAVLVGLVAAVGLVWSVTRPEFVPAEPDRFVFDIPDKPSIAVMPFEAQGSKDQTWLSEGIAQAVIFELVRSPEMLVISANAIDEMKGQTPAQIAERYGVRYVLRGSILEQSGVLRVGTQLVDAKTGRVIWADKFDRSTNDLIAVQDEISSKVQEEMEVKLTLGEQARSWRDFLGSAENMRDFVEGRVAFQQFDAEGHEKAKEAWTRIYERDPNVLGAKLLIAWLHWHRVLVGLSDDPAEDFRRAQTLVNQEIAAGGNGHAYVFRATLNLRMQQHELVHLDVEQALRLNPGDADVLMISGSSLFRSGRVEEGLKLMLQGMRREPDYPDWIPRDLAEAYVMAGQFEEATTISEEILASDTKDALAKPRALMLLAAISQSEGKSQEAKRHVEALQAAWPGISVELVTKAREYYQDQEFVDRLAEALREAGLPDVAPANPDLAAFAIPDKPSIAVAPFANVAGNPEAEWLSIGLSDSVISALTSSPDMIVISRHQLNDMVGRAPSKISETFGVRYVLDGKVQLQDRSLRISARLTDALEGRSLWAEKWDRDIDDIFAIQDEIAEAILEELQVKLTLGEQTRSWRSDVGTPENMRDMIRGRVAFQTFRPEDHQTVARLWRGIYDRNPELPAVINLQGWLEWHRVITGLSSDPRADLLSARKWAQKALDAGGFGHPHALYATASHALGDAQSAVEYAEMAIEADPGEADVLFVSGWIFSHRNRLVQGIELLQRGMRLEPDYPGWVATSLMSALVQNGSFDEARQIAEAILSEGAEGAVAEPLALFELAVMDVLQDRQTTAREYVSRAMELLPSADRDSLARDPRFGLIYRSDRDYVNRWLDALVDAGLPATSPASPDRMAFNLPSEPSIAVLPFANLTGSSENDYLGKGIAGSVISSLGAVPRVFVIARQSSFAYRSAEHSAGKIAEALGVRYVLDGSIQLSNDRLRTSVGLIDALDGRQIWSKQIESDLSVDDLFAVQDQIVADVLVELDATLVSGANSRSVFRDAGDLETYKLIMLGTAEVDKFTFQADQQALRHFEAALERNPNSGYAHFGKSWVNLNSILMGYSADPKLSLEVARSHAKKAVEANPDVAVAHIAMALVHLYLQEHDLAIASADRAASLVPGNGWIASHAGWILAASGYPERGEVLLRFGLRAQPSPPVWVPNVLAITLMMQGELEEAKRLFNEANDIYPNPMSHAHLAAIAALDGDDADASRHVERAKEIYPQTSVSGSARFLAYIRDKAYLEGYLDALRQAGYPQNPL</sequence>
<dbReference type="SUPFAM" id="SSF55073">
    <property type="entry name" value="Nucleotide cyclase"/>
    <property type="match status" value="1"/>
</dbReference>
<dbReference type="RefSeq" id="WP_164356545.1">
    <property type="nucleotide sequence ID" value="NZ_JAABNT010000048.1"/>
</dbReference>
<dbReference type="Pfam" id="PF00211">
    <property type="entry name" value="Guanylate_cyc"/>
    <property type="match status" value="1"/>
</dbReference>
<evidence type="ECO:0000259" key="2">
    <source>
        <dbReference type="PROSITE" id="PS50125"/>
    </source>
</evidence>
<keyword evidence="4" id="KW-1185">Reference proteome</keyword>
<dbReference type="InterPro" id="IPR001054">
    <property type="entry name" value="A/G_cyclase"/>
</dbReference>
<dbReference type="Gene3D" id="1.25.40.10">
    <property type="entry name" value="Tetratricopeptide repeat domain"/>
    <property type="match status" value="3"/>
</dbReference>
<feature type="domain" description="Guanylate cyclase" evidence="2">
    <location>
        <begin position="7"/>
        <end position="122"/>
    </location>
</feature>
<accession>A0A6P0CIE5</accession>
<dbReference type="Proteomes" id="UP000468591">
    <property type="component" value="Unassembled WGS sequence"/>
</dbReference>
<dbReference type="InterPro" id="IPR029787">
    <property type="entry name" value="Nucleotide_cyclase"/>
</dbReference>
<dbReference type="InterPro" id="IPR011990">
    <property type="entry name" value="TPR-like_helical_dom_sf"/>
</dbReference>
<keyword evidence="1" id="KW-0812">Transmembrane</keyword>
<keyword evidence="1" id="KW-0472">Membrane</keyword>
<dbReference type="SMART" id="SM00028">
    <property type="entry name" value="TPR"/>
    <property type="match status" value="7"/>
</dbReference>
<dbReference type="Gene3D" id="3.30.70.1230">
    <property type="entry name" value="Nucleotide cyclase"/>
    <property type="match status" value="1"/>
</dbReference>
<dbReference type="PROSITE" id="PS50125">
    <property type="entry name" value="GUANYLATE_CYCLASE_2"/>
    <property type="match status" value="1"/>
</dbReference>
<dbReference type="Gene3D" id="3.40.50.10070">
    <property type="entry name" value="TolB, N-terminal domain"/>
    <property type="match status" value="3"/>
</dbReference>
<dbReference type="PANTHER" id="PTHR43081:SF19">
    <property type="entry name" value="PH-SENSITIVE ADENYLATE CYCLASE RV1264"/>
    <property type="match status" value="1"/>
</dbReference>
<protein>
    <submittedName>
        <fullName evidence="3">Tetratricopeptide repeat protein</fullName>
    </submittedName>
</protein>
<organism evidence="3 4">
    <name type="scientific">Sulfitobacter sediminilitoris</name>
    <dbReference type="NCBI Taxonomy" id="2698830"/>
    <lineage>
        <taxon>Bacteria</taxon>
        <taxon>Pseudomonadati</taxon>
        <taxon>Pseudomonadota</taxon>
        <taxon>Alphaproteobacteria</taxon>
        <taxon>Rhodobacterales</taxon>
        <taxon>Roseobacteraceae</taxon>
        <taxon>Sulfitobacter</taxon>
    </lineage>
</organism>
<evidence type="ECO:0000313" key="4">
    <source>
        <dbReference type="Proteomes" id="UP000468591"/>
    </source>
</evidence>
<reference evidence="3 4" key="1">
    <citation type="submission" date="2020-01" db="EMBL/GenBank/DDBJ databases">
        <title>Sulfitobacter sediminilitoris sp. nov., isolated from a tidal flat.</title>
        <authorList>
            <person name="Park S."/>
            <person name="Yoon J.-H."/>
        </authorList>
    </citation>
    <scope>NUCLEOTIDE SEQUENCE [LARGE SCALE GENOMIC DNA]</scope>
    <source>
        <strain evidence="3 4">JBTF-M27</strain>
    </source>
</reference>
<dbReference type="InterPro" id="IPR019734">
    <property type="entry name" value="TPR_rpt"/>
</dbReference>
<dbReference type="InterPro" id="IPR050697">
    <property type="entry name" value="Adenylyl/Guanylyl_Cyclase_3/4"/>
</dbReference>
<dbReference type="GO" id="GO:0035556">
    <property type="term" value="P:intracellular signal transduction"/>
    <property type="evidence" value="ECO:0007669"/>
    <property type="project" value="InterPro"/>
</dbReference>
<dbReference type="CDD" id="cd07302">
    <property type="entry name" value="CHD"/>
    <property type="match status" value="1"/>
</dbReference>
<feature type="transmembrane region" description="Helical" evidence="1">
    <location>
        <begin position="187"/>
        <end position="206"/>
    </location>
</feature>
<evidence type="ECO:0000256" key="1">
    <source>
        <dbReference type="SAM" id="Phobius"/>
    </source>
</evidence>